<keyword evidence="1" id="KW-1133">Transmembrane helix</keyword>
<keyword evidence="1" id="KW-0812">Transmembrane</keyword>
<keyword evidence="4" id="KW-1185">Reference proteome</keyword>
<feature type="transmembrane region" description="Helical" evidence="1">
    <location>
        <begin position="30"/>
        <end position="50"/>
    </location>
</feature>
<reference evidence="3 4" key="1">
    <citation type="submission" date="2023-06" db="EMBL/GenBank/DDBJ databases">
        <authorList>
            <person name="Yushchuk O."/>
            <person name="Binda E."/>
            <person name="Ruckert-Reed C."/>
            <person name="Fedorenko V."/>
            <person name="Kalinowski J."/>
            <person name="Marinelli F."/>
        </authorList>
    </citation>
    <scope>NUCLEOTIDE SEQUENCE [LARGE SCALE GENOMIC DNA]</scope>
    <source>
        <strain evidence="3 4">NRRL 3884</strain>
    </source>
</reference>
<name>A0ABY8W4X9_9ACTN</name>
<dbReference type="RefSeq" id="WP_284914123.1">
    <property type="nucleotide sequence ID" value="NZ_CP126980.1"/>
</dbReference>
<accession>A0ABY8W4X9</accession>
<dbReference type="InterPro" id="IPR025698">
    <property type="entry name" value="2TM_dom"/>
</dbReference>
<dbReference type="Pfam" id="PF13239">
    <property type="entry name" value="2TM"/>
    <property type="match status" value="1"/>
</dbReference>
<evidence type="ECO:0000313" key="4">
    <source>
        <dbReference type="Proteomes" id="UP001240150"/>
    </source>
</evidence>
<dbReference type="Proteomes" id="UP001240150">
    <property type="component" value="Chromosome"/>
</dbReference>
<evidence type="ECO:0000313" key="3">
    <source>
        <dbReference type="EMBL" id="WIM92916.1"/>
    </source>
</evidence>
<gene>
    <name evidence="3" type="ORF">ACTOB_004875</name>
</gene>
<keyword evidence="1" id="KW-0472">Membrane</keyword>
<feature type="transmembrane region" description="Helical" evidence="1">
    <location>
        <begin position="56"/>
        <end position="79"/>
    </location>
</feature>
<feature type="domain" description="2TM" evidence="2">
    <location>
        <begin position="20"/>
        <end position="80"/>
    </location>
</feature>
<sequence length="98" mass="10995">MTTTSGTPAASPPGDLHQIARDRLRKRRELGTHALAYLLFNSFLVVVWLLTTPEGFFWPVFPIFGWGIGLAFHAWDVLIGSEPSEDAIRAEMDRLGKR</sequence>
<protein>
    <submittedName>
        <fullName evidence="3">2TM domain-containing protein</fullName>
    </submittedName>
</protein>
<evidence type="ECO:0000256" key="1">
    <source>
        <dbReference type="SAM" id="Phobius"/>
    </source>
</evidence>
<evidence type="ECO:0000259" key="2">
    <source>
        <dbReference type="Pfam" id="PF13239"/>
    </source>
</evidence>
<proteinExistence type="predicted"/>
<dbReference type="EMBL" id="CP126980">
    <property type="protein sequence ID" value="WIM92916.1"/>
    <property type="molecule type" value="Genomic_DNA"/>
</dbReference>
<organism evidence="3 4">
    <name type="scientific">Actinoplanes oblitus</name>
    <dbReference type="NCBI Taxonomy" id="3040509"/>
    <lineage>
        <taxon>Bacteria</taxon>
        <taxon>Bacillati</taxon>
        <taxon>Actinomycetota</taxon>
        <taxon>Actinomycetes</taxon>
        <taxon>Micromonosporales</taxon>
        <taxon>Micromonosporaceae</taxon>
        <taxon>Actinoplanes</taxon>
    </lineage>
</organism>